<evidence type="ECO:0000313" key="3">
    <source>
        <dbReference type="EMBL" id="OBR88783.1"/>
    </source>
</evidence>
<reference evidence="4" key="2">
    <citation type="submission" date="2013-07" db="EMBL/GenBank/DDBJ databases">
        <authorList>
            <consortium name="The Broad Institute Genome Sequencing Platform"/>
            <person name="Cuomo C."/>
            <person name="Litvintseva A."/>
            <person name="Chen Y."/>
            <person name="Heitman J."/>
            <person name="Sun S."/>
            <person name="Springer D."/>
            <person name="Dromer F."/>
            <person name="Young S.K."/>
            <person name="Zeng Q."/>
            <person name="Gargeya S."/>
            <person name="Fitzgerald M."/>
            <person name="Abouelleil A."/>
            <person name="Alvarado L."/>
            <person name="Berlin A.M."/>
            <person name="Chapman S.B."/>
            <person name="Dewar J."/>
            <person name="Goldberg J."/>
            <person name="Griggs A."/>
            <person name="Gujja S."/>
            <person name="Hansen M."/>
            <person name="Howarth C."/>
            <person name="Imamovic A."/>
            <person name="Larimer J."/>
            <person name="McCowan C."/>
            <person name="Murphy C."/>
            <person name="Pearson M."/>
            <person name="Priest M."/>
            <person name="Roberts A."/>
            <person name="Saif S."/>
            <person name="Shea T."/>
            <person name="Sykes S."/>
            <person name="Wortman J."/>
            <person name="Nusbaum C."/>
            <person name="Birren B."/>
        </authorList>
    </citation>
    <scope>NUCLEOTIDE SEQUENCE</scope>
    <source>
        <strain evidence="4">CBS 10117</strain>
    </source>
</reference>
<feature type="domain" description="N-acetyltransferase" evidence="2">
    <location>
        <begin position="91"/>
        <end position="251"/>
    </location>
</feature>
<evidence type="ECO:0000313" key="5">
    <source>
        <dbReference type="Proteomes" id="UP000078595"/>
    </source>
</evidence>
<dbReference type="PROSITE" id="PS51186">
    <property type="entry name" value="GNAT"/>
    <property type="match status" value="1"/>
</dbReference>
<accession>A0A1A6AFI0</accession>
<evidence type="ECO:0000313" key="4">
    <source>
        <dbReference type="EMBL" id="WWC58062.1"/>
    </source>
</evidence>
<dbReference type="GeneID" id="28964299"/>
<dbReference type="Proteomes" id="UP000078595">
    <property type="component" value="Chromosome 1"/>
</dbReference>
<reference evidence="3" key="1">
    <citation type="submission" date="2013-07" db="EMBL/GenBank/DDBJ databases">
        <title>The Genome Sequence of Cryptococcus dejecticola CBS10117.</title>
        <authorList>
            <consortium name="The Broad Institute Genome Sequencing Platform"/>
            <person name="Cuomo C."/>
            <person name="Litvintseva A."/>
            <person name="Chen Y."/>
            <person name="Heitman J."/>
            <person name="Sun S."/>
            <person name="Springer D."/>
            <person name="Dromer F."/>
            <person name="Young S.K."/>
            <person name="Zeng Q."/>
            <person name="Gargeya S."/>
            <person name="Fitzgerald M."/>
            <person name="Abouelleil A."/>
            <person name="Alvarado L."/>
            <person name="Berlin A.M."/>
            <person name="Chapman S.B."/>
            <person name="Dewar J."/>
            <person name="Goldberg J."/>
            <person name="Griggs A."/>
            <person name="Gujja S."/>
            <person name="Hansen M."/>
            <person name="Howarth C."/>
            <person name="Imamovic A."/>
            <person name="Larimer J."/>
            <person name="McCowan C."/>
            <person name="Murphy C."/>
            <person name="Pearson M."/>
            <person name="Priest M."/>
            <person name="Roberts A."/>
            <person name="Saif S."/>
            <person name="Shea T."/>
            <person name="Sykes S."/>
            <person name="Wortman J."/>
            <person name="Nusbaum C."/>
            <person name="Birren B."/>
        </authorList>
    </citation>
    <scope>NUCLEOTIDE SEQUENCE [LARGE SCALE GENOMIC DNA]</scope>
    <source>
        <strain evidence="3">CBS 10117</strain>
    </source>
</reference>
<dbReference type="EMBL" id="KI894027">
    <property type="protein sequence ID" value="OBR88783.1"/>
    <property type="molecule type" value="Genomic_DNA"/>
</dbReference>
<dbReference type="OrthoDB" id="41238at2759"/>
<dbReference type="AlphaFoldDB" id="A0A1A6AFI0"/>
<evidence type="ECO:0000259" key="2">
    <source>
        <dbReference type="PROSITE" id="PS51186"/>
    </source>
</evidence>
<dbReference type="GO" id="GO:1990189">
    <property type="term" value="F:protein N-terminal-serine acetyltransferase activity"/>
    <property type="evidence" value="ECO:0007669"/>
    <property type="project" value="TreeGrafter"/>
</dbReference>
<dbReference type="KEGG" id="kdj:28964299"/>
<organism evidence="3">
    <name type="scientific">Kwoniella dejecticola CBS 10117</name>
    <dbReference type="NCBI Taxonomy" id="1296121"/>
    <lineage>
        <taxon>Eukaryota</taxon>
        <taxon>Fungi</taxon>
        <taxon>Dikarya</taxon>
        <taxon>Basidiomycota</taxon>
        <taxon>Agaricomycotina</taxon>
        <taxon>Tremellomycetes</taxon>
        <taxon>Tremellales</taxon>
        <taxon>Cryptococcaceae</taxon>
        <taxon>Kwoniella</taxon>
    </lineage>
</organism>
<dbReference type="InterPro" id="IPR051908">
    <property type="entry name" value="Ribosomal_N-acetyltransferase"/>
</dbReference>
<dbReference type="RefSeq" id="XP_018266625.1">
    <property type="nucleotide sequence ID" value="XM_018403971.1"/>
</dbReference>
<gene>
    <name evidence="3" type="ORF">I303_00600</name>
    <name evidence="4" type="ORF">I303_100597</name>
</gene>
<reference evidence="4" key="3">
    <citation type="submission" date="2024-02" db="EMBL/GenBank/DDBJ databases">
        <title>Comparative genomics of Cryptococcus and Kwoniella reveals pathogenesis evolution and contrasting modes of karyotype evolution via chromosome fusion or intercentromeric recombination.</title>
        <authorList>
            <person name="Coelho M.A."/>
            <person name="David-Palma M."/>
            <person name="Shea T."/>
            <person name="Bowers K."/>
            <person name="McGinley-Smith S."/>
            <person name="Mohammad A.W."/>
            <person name="Gnirke A."/>
            <person name="Yurkov A.M."/>
            <person name="Nowrousian M."/>
            <person name="Sun S."/>
            <person name="Cuomo C.A."/>
            <person name="Heitman J."/>
        </authorList>
    </citation>
    <scope>NUCLEOTIDE SEQUENCE</scope>
    <source>
        <strain evidence="4">CBS 10117</strain>
    </source>
</reference>
<dbReference type="Pfam" id="PF13302">
    <property type="entry name" value="Acetyltransf_3"/>
    <property type="match status" value="1"/>
</dbReference>
<keyword evidence="5" id="KW-1185">Reference proteome</keyword>
<dbReference type="VEuPathDB" id="FungiDB:I303_00600"/>
<dbReference type="GO" id="GO:0008999">
    <property type="term" value="F:protein-N-terminal-alanine acetyltransferase activity"/>
    <property type="evidence" value="ECO:0007669"/>
    <property type="project" value="TreeGrafter"/>
</dbReference>
<feature type="region of interest" description="Disordered" evidence="1">
    <location>
        <begin position="19"/>
        <end position="46"/>
    </location>
</feature>
<proteinExistence type="predicted"/>
<dbReference type="EMBL" id="CP144530">
    <property type="protein sequence ID" value="WWC58062.1"/>
    <property type="molecule type" value="Genomic_DNA"/>
</dbReference>
<protein>
    <recommendedName>
        <fullName evidence="2">N-acetyltransferase domain-containing protein</fullName>
    </recommendedName>
</protein>
<name>A0A1A6AFI0_9TREE</name>
<sequence length="315" mass="35661">MTSETQSTQLDQNHSESFQANGQVDHDGDVLLNGEGENNRNRMDMNGSADQTVLNLYRPTGTPSTYHAATPRELYDINFVFPFHVLHTDHVRLEPLVPSVHLSGFLRLPPESWIHFGDLGPYTRKTALEDIESYRADPTCLLLAVIDLQLEARGDDGFAGVYGLIEVNQEYMTAVFGLINILPKYQRTHINTHAMALILSYLFEEVHLIRIQYDAVTYNAPSIRAAERFGFKKEGVFRNFNGIVPSHKKIKDHTMGAGKKEQKSKSQDMWVGSLTDYDWFYDGTKTKFATMLERPVVNTTMLNGTTPKSEGRLDE</sequence>
<dbReference type="InterPro" id="IPR016181">
    <property type="entry name" value="Acyl_CoA_acyltransferase"/>
</dbReference>
<dbReference type="InterPro" id="IPR000182">
    <property type="entry name" value="GNAT_dom"/>
</dbReference>
<dbReference type="Gene3D" id="3.40.630.30">
    <property type="match status" value="1"/>
</dbReference>
<dbReference type="SUPFAM" id="SSF55729">
    <property type="entry name" value="Acyl-CoA N-acyltransferases (Nat)"/>
    <property type="match status" value="1"/>
</dbReference>
<dbReference type="PANTHER" id="PTHR43441:SF5">
    <property type="entry name" value="FAMILY ACETYLTRANSFERASE, PUTATIVE-RELATED"/>
    <property type="match status" value="1"/>
</dbReference>
<evidence type="ECO:0000256" key="1">
    <source>
        <dbReference type="SAM" id="MobiDB-lite"/>
    </source>
</evidence>
<dbReference type="PANTHER" id="PTHR43441">
    <property type="entry name" value="RIBOSOMAL-PROTEIN-SERINE ACETYLTRANSFERASE"/>
    <property type="match status" value="1"/>
</dbReference>